<dbReference type="Pfam" id="PF10023">
    <property type="entry name" value="Aminopep"/>
    <property type="match status" value="1"/>
</dbReference>
<evidence type="ECO:0000313" key="2">
    <source>
        <dbReference type="Proteomes" id="UP000249061"/>
    </source>
</evidence>
<dbReference type="PROSITE" id="PS51257">
    <property type="entry name" value="PROKAR_LIPOPROTEIN"/>
    <property type="match status" value="1"/>
</dbReference>
<dbReference type="EMBL" id="QFQP01000045">
    <property type="protein sequence ID" value="PZR05390.1"/>
    <property type="molecule type" value="Genomic_DNA"/>
</dbReference>
<protein>
    <recommendedName>
        <fullName evidence="3">Aminopeptidase</fullName>
    </recommendedName>
</protein>
<dbReference type="InterPro" id="IPR014553">
    <property type="entry name" value="Aminopept"/>
</dbReference>
<dbReference type="AlphaFoldDB" id="A0A2W5SRM5"/>
<organism evidence="1 2">
    <name type="scientific">Archangium gephyra</name>
    <dbReference type="NCBI Taxonomy" id="48"/>
    <lineage>
        <taxon>Bacteria</taxon>
        <taxon>Pseudomonadati</taxon>
        <taxon>Myxococcota</taxon>
        <taxon>Myxococcia</taxon>
        <taxon>Myxococcales</taxon>
        <taxon>Cystobacterineae</taxon>
        <taxon>Archangiaceae</taxon>
        <taxon>Archangium</taxon>
    </lineage>
</organism>
<dbReference type="Proteomes" id="UP000249061">
    <property type="component" value="Unassembled WGS sequence"/>
</dbReference>
<evidence type="ECO:0008006" key="3">
    <source>
        <dbReference type="Google" id="ProtNLM"/>
    </source>
</evidence>
<evidence type="ECO:0000313" key="1">
    <source>
        <dbReference type="EMBL" id="PZR05390.1"/>
    </source>
</evidence>
<name>A0A2W5SRM5_9BACT</name>
<accession>A0A2W5SRM5</accession>
<proteinExistence type="predicted"/>
<comment type="caution">
    <text evidence="1">The sequence shown here is derived from an EMBL/GenBank/DDBJ whole genome shotgun (WGS) entry which is preliminary data.</text>
</comment>
<gene>
    <name evidence="1" type="ORF">DI536_32480</name>
</gene>
<sequence length="357" mass="39945">MVSPRSEWQVRAAMKWPLLMITLLSTSGCFTTKYLLQAAGGQYELIQKARPISELRDDPSVTPRVRELLSHVPAIKRFGEHHGLTATKNYSRYVELHRSAAVYVVQGCAPLAFTPRRWSFPIVGSVPYLGFFDEHEARAYAKELAATEHLDVTVRTASAYSTLGWFADPVLSTMLSDGPEAFGDLANVVLHESVHATVYVPSQSSFNESLASFVADRLTWNLVIGRAGLRSKDGEAWIRGEARSEKFVKELRRAHDDLSALYESSRSDDEKRELKAARLDELQRTLGTKRRYNNADLAGVRTYDSGTGGFERLLRACGSWRGFLGAVKTLKETDFEKPQQQNFDALLDALALRACPR</sequence>
<reference evidence="1 2" key="1">
    <citation type="submission" date="2017-08" db="EMBL/GenBank/DDBJ databases">
        <title>Infants hospitalized years apart are colonized by the same room-sourced microbial strains.</title>
        <authorList>
            <person name="Brooks B."/>
            <person name="Olm M.R."/>
            <person name="Firek B.A."/>
            <person name="Baker R."/>
            <person name="Thomas B.C."/>
            <person name="Morowitz M.J."/>
            <person name="Banfield J.F."/>
        </authorList>
    </citation>
    <scope>NUCLEOTIDE SEQUENCE [LARGE SCALE GENOMIC DNA]</scope>
    <source>
        <strain evidence="1">S2_003_000_R2_14</strain>
    </source>
</reference>